<comment type="caution">
    <text evidence="2">The sequence shown here is derived from an EMBL/GenBank/DDBJ whole genome shotgun (WGS) entry which is preliminary data.</text>
</comment>
<evidence type="ECO:0000313" key="3">
    <source>
        <dbReference type="Proteomes" id="UP001292094"/>
    </source>
</evidence>
<feature type="compositionally biased region" description="Polar residues" evidence="1">
    <location>
        <begin position="163"/>
        <end position="173"/>
    </location>
</feature>
<dbReference type="Proteomes" id="UP001292094">
    <property type="component" value="Unassembled WGS sequence"/>
</dbReference>
<proteinExistence type="predicted"/>
<feature type="region of interest" description="Disordered" evidence="1">
    <location>
        <begin position="116"/>
        <end position="220"/>
    </location>
</feature>
<evidence type="ECO:0000256" key="1">
    <source>
        <dbReference type="SAM" id="MobiDB-lite"/>
    </source>
</evidence>
<accession>A0AAE1NXL2</accession>
<sequence length="220" mass="23310">MAPTTSPRCIRCQPGDTTATCAVHWAQMWRLLPPPLDGGLPSQPEQWGAGESLTAVLLEFSEGFAELLGVSVRRDKLYALVKRSCSKIVDPQLTPRPVLCRTVGRFKKPLAGCLPRGDIGGVGGTRPPPPLAQATAARSGGVVTQTPLPTNTGEDAPTGEFSPPSSSQATQPDGGTPKDLDLNEAFLVQPKKKGSPTAPTTQMLDAHFAARDVKIKRPKQ</sequence>
<feature type="compositionally biased region" description="Basic and acidic residues" evidence="1">
    <location>
        <begin position="208"/>
        <end position="220"/>
    </location>
</feature>
<organism evidence="2 3">
    <name type="scientific">Petrolisthes manimaculis</name>
    <dbReference type="NCBI Taxonomy" id="1843537"/>
    <lineage>
        <taxon>Eukaryota</taxon>
        <taxon>Metazoa</taxon>
        <taxon>Ecdysozoa</taxon>
        <taxon>Arthropoda</taxon>
        <taxon>Crustacea</taxon>
        <taxon>Multicrustacea</taxon>
        <taxon>Malacostraca</taxon>
        <taxon>Eumalacostraca</taxon>
        <taxon>Eucarida</taxon>
        <taxon>Decapoda</taxon>
        <taxon>Pleocyemata</taxon>
        <taxon>Anomura</taxon>
        <taxon>Galatheoidea</taxon>
        <taxon>Porcellanidae</taxon>
        <taxon>Petrolisthes</taxon>
    </lineage>
</organism>
<evidence type="ECO:0000313" key="2">
    <source>
        <dbReference type="EMBL" id="KAK4296977.1"/>
    </source>
</evidence>
<dbReference type="AlphaFoldDB" id="A0AAE1NXL2"/>
<name>A0AAE1NXL2_9EUCA</name>
<protein>
    <submittedName>
        <fullName evidence="2">Uncharacterized protein</fullName>
    </submittedName>
</protein>
<keyword evidence="3" id="KW-1185">Reference proteome</keyword>
<feature type="compositionally biased region" description="Polar residues" evidence="1">
    <location>
        <begin position="142"/>
        <end position="153"/>
    </location>
</feature>
<dbReference type="EMBL" id="JAWZYT010003733">
    <property type="protein sequence ID" value="KAK4296977.1"/>
    <property type="molecule type" value="Genomic_DNA"/>
</dbReference>
<reference evidence="2" key="1">
    <citation type="submission" date="2023-11" db="EMBL/GenBank/DDBJ databases">
        <title>Genome assemblies of two species of porcelain crab, Petrolisthes cinctipes and Petrolisthes manimaculis (Anomura: Porcellanidae).</title>
        <authorList>
            <person name="Angst P."/>
        </authorList>
    </citation>
    <scope>NUCLEOTIDE SEQUENCE</scope>
    <source>
        <strain evidence="2">PB745_02</strain>
        <tissue evidence="2">Gill</tissue>
    </source>
</reference>
<gene>
    <name evidence="2" type="ORF">Pmani_030581</name>
</gene>